<keyword evidence="17" id="KW-1185">Reference proteome</keyword>
<evidence type="ECO:0000256" key="7">
    <source>
        <dbReference type="ARBA" id="ARBA00023065"/>
    </source>
</evidence>
<evidence type="ECO:0000256" key="5">
    <source>
        <dbReference type="ARBA" id="ARBA00022692"/>
    </source>
</evidence>
<keyword evidence="7" id="KW-0406">Ion transport</keyword>
<dbReference type="InterPro" id="IPR007182">
    <property type="entry name" value="MnhB"/>
</dbReference>
<evidence type="ECO:0000256" key="4">
    <source>
        <dbReference type="ARBA" id="ARBA00022475"/>
    </source>
</evidence>
<evidence type="ECO:0000256" key="2">
    <source>
        <dbReference type="ARBA" id="ARBA00022448"/>
    </source>
</evidence>
<dbReference type="GO" id="GO:0005886">
    <property type="term" value="C:plasma membrane"/>
    <property type="evidence" value="ECO:0007669"/>
    <property type="project" value="UniProtKB-SubCell"/>
</dbReference>
<proteinExistence type="predicted"/>
<feature type="transmembrane region" description="Helical" evidence="10">
    <location>
        <begin position="83"/>
        <end position="106"/>
    </location>
</feature>
<feature type="transmembrane region" description="Helical" evidence="10">
    <location>
        <begin position="289"/>
        <end position="307"/>
    </location>
</feature>
<protein>
    <submittedName>
        <fullName evidence="16">Monovalent cation/H+ antiporter subunit A</fullName>
    </submittedName>
</protein>
<dbReference type="Proteomes" id="UP000643207">
    <property type="component" value="Unassembled WGS sequence"/>
</dbReference>
<dbReference type="Pfam" id="PF00662">
    <property type="entry name" value="Proton_antipo_N"/>
    <property type="match status" value="1"/>
</dbReference>
<feature type="transmembrane region" description="Helical" evidence="10">
    <location>
        <begin position="807"/>
        <end position="829"/>
    </location>
</feature>
<comment type="subcellular location">
    <subcellularLocation>
        <location evidence="1">Cell membrane</location>
        <topology evidence="1">Multi-pass membrane protein</topology>
    </subcellularLocation>
    <subcellularLocation>
        <location evidence="9">Membrane</location>
        <topology evidence="9">Multi-pass membrane protein</topology>
    </subcellularLocation>
</comment>
<feature type="transmembrane region" description="Helical" evidence="10">
    <location>
        <begin position="476"/>
        <end position="501"/>
    </location>
</feature>
<dbReference type="InterPro" id="IPR001750">
    <property type="entry name" value="ND/Mrp_TM"/>
</dbReference>
<keyword evidence="6 10" id="KW-1133">Transmembrane helix</keyword>
<comment type="caution">
    <text evidence="16">The sequence shown here is derived from an EMBL/GenBank/DDBJ whole genome shotgun (WGS) entry which is preliminary data.</text>
</comment>
<feature type="transmembrane region" description="Helical" evidence="10">
    <location>
        <begin position="769"/>
        <end position="786"/>
    </location>
</feature>
<feature type="transmembrane region" description="Helical" evidence="10">
    <location>
        <begin position="617"/>
        <end position="639"/>
    </location>
</feature>
<evidence type="ECO:0000256" key="8">
    <source>
        <dbReference type="ARBA" id="ARBA00023136"/>
    </source>
</evidence>
<dbReference type="RefSeq" id="WP_201825087.1">
    <property type="nucleotide sequence ID" value="NZ_JAERRA010000001.1"/>
</dbReference>
<evidence type="ECO:0000256" key="6">
    <source>
        <dbReference type="ARBA" id="ARBA00022989"/>
    </source>
</evidence>
<feature type="transmembrane region" description="Helical" evidence="10">
    <location>
        <begin position="314"/>
        <end position="332"/>
    </location>
</feature>
<evidence type="ECO:0000256" key="1">
    <source>
        <dbReference type="ARBA" id="ARBA00004651"/>
    </source>
</evidence>
<keyword evidence="2" id="KW-0813">Transport</keyword>
<feature type="domain" description="NADH:quinone oxidoreductase/Mrp antiporter transmembrane" evidence="11">
    <location>
        <begin position="135"/>
        <end position="418"/>
    </location>
</feature>
<feature type="domain" description="MrpA C-terminal/MbhE" evidence="15">
    <location>
        <begin position="705"/>
        <end position="791"/>
    </location>
</feature>
<feature type="transmembrane region" description="Helical" evidence="10">
    <location>
        <begin position="588"/>
        <end position="605"/>
    </location>
</feature>
<sequence>MSPLALIIVLPLVLGTTLCLGLGRSDHPARRAATAWAAALVTLAVLGLLAWLAPATFAGQTLLTQAEWMPAVGLNANFRLDGLAWMFAALISGIGLLIVLYAAFYLHGGPGGDPAGKFYSQLMLFMAAMLGIVLSDNLLMMVVFWELTSISSFLLVGYWGSHPTKGADARNGARMALTVTGGGGLALLAGVIVLGQIAGTHDLSVMLATPGLIETIQADARYPLVLGLVLLGCFTKSAQLPFHFWLPEAMAAPTPVSAYLHSATMVKAGLFLLLRLYPVLGGTALFEGIVAPVGLFTMVFAAFVAVFKHDLKGLLAYSTISHLGLITFLIGLDSPMAKVVAIFHILNHAAFKAALFMSAGIVDHETGTRDMRKLGGLMGFMPIVGTLATLAAAAMAGLPPFNGFISKEMMLEQALHGGPQLWGAWGGWMPVLATAGGLFSMAYSLRLVHDVFFNGPARDLPQPHPHEPPWGMKAPVLLLVLVCLAVGLLPMGVAGPLVQLAAAAALGAEAPTFSLALWHGFNLPLLMSAVAVGGGVLFYFGLMRGGRLHRHRPSARNGKAVFTGLVNRLFQLAGRFTAATENGSLQRYAALMLAAALAVAAWPLLQGPALGTGGRELLPATPLAGALWLALLATCIALLRSHHQRFQAVVLVGVVGLVTSMVFLGLSAPDLALTQLSVEVVSTVLLLMGLALLPARTPRESSTARRGRDALLALAGGAGMAWLAWLVMTRDHDSIAWYFLANSVPLGGGANAVNVILVDFRGYDTFGEITVLGIAGIGVLALLDGFRVRREGRDPAGRAWSFSEQPLMLQVAARLVLPLALVASLYIFWRGHGLPGGGFIAGLVTAVALVLQYMALGQAQADRLLHAAGGQRYTRWIGLGLGIAALTGAGAFVFGRPFMTSAAGHPVLPVLGELPLATAALFDLGVYITVVGATLLMLSVLGAASKEAPRPRAGAEPA</sequence>
<dbReference type="Pfam" id="PF04039">
    <property type="entry name" value="MnhB"/>
    <property type="match status" value="1"/>
</dbReference>
<evidence type="ECO:0000313" key="17">
    <source>
        <dbReference type="Proteomes" id="UP000643207"/>
    </source>
</evidence>
<dbReference type="Pfam" id="PF20501">
    <property type="entry name" value="MbhE"/>
    <property type="match status" value="1"/>
</dbReference>
<feature type="transmembrane region" description="Helical" evidence="10">
    <location>
        <begin position="521"/>
        <end position="542"/>
    </location>
</feature>
<gene>
    <name evidence="16" type="ORF">JI742_07230</name>
</gene>
<dbReference type="GO" id="GO:0006811">
    <property type="term" value="P:monoatomic ion transport"/>
    <property type="evidence" value="ECO:0007669"/>
    <property type="project" value="UniProtKB-KW"/>
</dbReference>
<evidence type="ECO:0000259" key="12">
    <source>
        <dbReference type="Pfam" id="PF00662"/>
    </source>
</evidence>
<evidence type="ECO:0000259" key="14">
    <source>
        <dbReference type="Pfam" id="PF13244"/>
    </source>
</evidence>
<feature type="domain" description="Na+/H+ antiporter MnhB subunit-related protein" evidence="13">
    <location>
        <begin position="808"/>
        <end position="935"/>
    </location>
</feature>
<dbReference type="Pfam" id="PF13244">
    <property type="entry name" value="MbhD"/>
    <property type="match status" value="1"/>
</dbReference>
<dbReference type="EMBL" id="JAERRA010000001">
    <property type="protein sequence ID" value="MBL0719678.1"/>
    <property type="molecule type" value="Genomic_DNA"/>
</dbReference>
<dbReference type="PRINTS" id="PR01434">
    <property type="entry name" value="NADHDHGNASE5"/>
</dbReference>
<accession>A0A9X0XER1</accession>
<feature type="transmembrane region" description="Helical" evidence="10">
    <location>
        <begin position="35"/>
        <end position="63"/>
    </location>
</feature>
<reference evidence="16 17" key="1">
    <citation type="submission" date="2021-01" db="EMBL/GenBank/DDBJ databases">
        <title>Piscinibacter sp. Jin2 Genome sequencing and assembly.</title>
        <authorList>
            <person name="Kim I."/>
        </authorList>
    </citation>
    <scope>NUCLEOTIDE SEQUENCE [LARGE SCALE GENOMIC DNA]</scope>
    <source>
        <strain evidence="16 17">Jin2</strain>
    </source>
</reference>
<dbReference type="InterPro" id="IPR025383">
    <property type="entry name" value="MrpA_C/MbhD"/>
</dbReference>
<dbReference type="InterPro" id="IPR046806">
    <property type="entry name" value="MrpA_C/MbhE"/>
</dbReference>
<feature type="transmembrane region" description="Helical" evidence="10">
    <location>
        <begin position="338"/>
        <end position="362"/>
    </location>
</feature>
<evidence type="ECO:0000256" key="10">
    <source>
        <dbReference type="SAM" id="Phobius"/>
    </source>
</evidence>
<feature type="transmembrane region" description="Helical" evidence="10">
    <location>
        <begin position="118"/>
        <end position="135"/>
    </location>
</feature>
<keyword evidence="5 9" id="KW-0812">Transmembrane</keyword>
<feature type="transmembrane region" description="Helical" evidence="10">
    <location>
        <begin position="835"/>
        <end position="856"/>
    </location>
</feature>
<evidence type="ECO:0000259" key="15">
    <source>
        <dbReference type="Pfam" id="PF20501"/>
    </source>
</evidence>
<feature type="transmembrane region" description="Helical" evidence="10">
    <location>
        <begin position="646"/>
        <end position="668"/>
    </location>
</feature>
<feature type="transmembrane region" description="Helical" evidence="10">
    <location>
        <begin position="680"/>
        <end position="698"/>
    </location>
</feature>
<feature type="transmembrane region" description="Helical" evidence="10">
    <location>
        <begin position="710"/>
        <end position="728"/>
    </location>
</feature>
<organism evidence="16 17">
    <name type="scientific">Aquariibacter lacus</name>
    <dbReference type="NCBI Taxonomy" id="2801332"/>
    <lineage>
        <taxon>Bacteria</taxon>
        <taxon>Pseudomonadati</taxon>
        <taxon>Pseudomonadota</taxon>
        <taxon>Betaproteobacteria</taxon>
        <taxon>Burkholderiales</taxon>
        <taxon>Sphaerotilaceae</taxon>
        <taxon>Aquariibacter</taxon>
    </lineage>
</organism>
<dbReference type="InterPro" id="IPR050616">
    <property type="entry name" value="CPA3_Na-H_Antiporter_A"/>
</dbReference>
<dbReference type="PANTHER" id="PTHR43373">
    <property type="entry name" value="NA(+)/H(+) ANTIPORTER SUBUNIT"/>
    <property type="match status" value="1"/>
</dbReference>
<feature type="domain" description="NADH-Ubiquinone oxidoreductase (complex I) chain 5 N-terminal" evidence="12">
    <location>
        <begin position="68"/>
        <end position="111"/>
    </location>
</feature>
<evidence type="ECO:0000259" key="11">
    <source>
        <dbReference type="Pfam" id="PF00361"/>
    </source>
</evidence>
<dbReference type="GO" id="GO:0015297">
    <property type="term" value="F:antiporter activity"/>
    <property type="evidence" value="ECO:0007669"/>
    <property type="project" value="UniProtKB-KW"/>
</dbReference>
<feature type="transmembrane region" description="Helical" evidence="10">
    <location>
        <begin position="374"/>
        <end position="401"/>
    </location>
</feature>
<feature type="transmembrane region" description="Helical" evidence="10">
    <location>
        <begin position="919"/>
        <end position="944"/>
    </location>
</feature>
<dbReference type="InterPro" id="IPR001516">
    <property type="entry name" value="Proton_antipo_N"/>
</dbReference>
<feature type="domain" description="MrpA C-terminal/MbhD" evidence="14">
    <location>
        <begin position="631"/>
        <end position="694"/>
    </location>
</feature>
<keyword evidence="4" id="KW-1003">Cell membrane</keyword>
<evidence type="ECO:0000259" key="13">
    <source>
        <dbReference type="Pfam" id="PF04039"/>
    </source>
</evidence>
<keyword evidence="3" id="KW-0050">Antiport</keyword>
<feature type="transmembrane region" description="Helical" evidence="10">
    <location>
        <begin position="421"/>
        <end position="443"/>
    </location>
</feature>
<dbReference type="Pfam" id="PF00361">
    <property type="entry name" value="Proton_antipo_M"/>
    <property type="match status" value="1"/>
</dbReference>
<feature type="transmembrane region" description="Helical" evidence="10">
    <location>
        <begin position="173"/>
        <end position="198"/>
    </location>
</feature>
<dbReference type="NCBIfam" id="NF009288">
    <property type="entry name" value="PRK12648.1"/>
    <property type="match status" value="1"/>
</dbReference>
<feature type="transmembrane region" description="Helical" evidence="10">
    <location>
        <begin position="141"/>
        <end position="161"/>
    </location>
</feature>
<evidence type="ECO:0000256" key="3">
    <source>
        <dbReference type="ARBA" id="ARBA00022449"/>
    </source>
</evidence>
<evidence type="ECO:0000256" key="9">
    <source>
        <dbReference type="RuleBase" id="RU000320"/>
    </source>
</evidence>
<dbReference type="PANTHER" id="PTHR43373:SF1">
    <property type="entry name" value="NA(+)_H(+) ANTIPORTER SUBUNIT A"/>
    <property type="match status" value="1"/>
</dbReference>
<feature type="transmembrane region" description="Helical" evidence="10">
    <location>
        <begin position="876"/>
        <end position="899"/>
    </location>
</feature>
<keyword evidence="8 10" id="KW-0472">Membrane</keyword>
<dbReference type="AlphaFoldDB" id="A0A9X0XER1"/>
<feature type="transmembrane region" description="Helical" evidence="10">
    <location>
        <begin position="6"/>
        <end position="23"/>
    </location>
</feature>
<evidence type="ECO:0000313" key="16">
    <source>
        <dbReference type="EMBL" id="MBL0719678.1"/>
    </source>
</evidence>
<name>A0A9X0XER1_9BURK</name>